<feature type="transmembrane region" description="Helical" evidence="9">
    <location>
        <begin position="247"/>
        <end position="271"/>
    </location>
</feature>
<comment type="subunit">
    <text evidence="2">The complex is composed of two ATP-binding proteins (CysA), two transmembrane proteins (CysT and CysW) and a solute-binding protein (CysP).</text>
</comment>
<dbReference type="SUPFAM" id="SSF161098">
    <property type="entry name" value="MetI-like"/>
    <property type="match status" value="1"/>
</dbReference>
<protein>
    <recommendedName>
        <fullName evidence="9">Sulfate transport system permease protein CysT</fullName>
    </recommendedName>
</protein>
<proteinExistence type="inferred from homology"/>
<dbReference type="Pfam" id="PF00528">
    <property type="entry name" value="BPD_transp_1"/>
    <property type="match status" value="1"/>
</dbReference>
<accession>A0A2T1HU13</accession>
<dbReference type="Gene3D" id="1.10.3720.10">
    <property type="entry name" value="MetI-like"/>
    <property type="match status" value="1"/>
</dbReference>
<feature type="transmembrane region" description="Helical" evidence="9">
    <location>
        <begin position="109"/>
        <end position="129"/>
    </location>
</feature>
<dbReference type="PANTHER" id="PTHR30406">
    <property type="entry name" value="SULFATE TRANSPORT SYSTEM PERMEASE PROTEIN"/>
    <property type="match status" value="1"/>
</dbReference>
<evidence type="ECO:0000256" key="4">
    <source>
        <dbReference type="ARBA" id="ARBA00022692"/>
    </source>
</evidence>
<keyword evidence="3 9" id="KW-0813">Transport</keyword>
<evidence type="ECO:0000256" key="3">
    <source>
        <dbReference type="ARBA" id="ARBA00022448"/>
    </source>
</evidence>
<reference evidence="12" key="1">
    <citation type="submission" date="2018-03" db="EMBL/GenBank/DDBJ databases">
        <authorList>
            <person name="Sun L."/>
            <person name="Liu H."/>
            <person name="Chen W."/>
            <person name="Huang K."/>
            <person name="Liu W."/>
            <person name="Gao X."/>
        </authorList>
    </citation>
    <scope>NUCLEOTIDE SEQUENCE [LARGE SCALE GENOMIC DNA]</scope>
    <source>
        <strain evidence="12">SH9</strain>
    </source>
</reference>
<dbReference type="EMBL" id="PVZS01000009">
    <property type="protein sequence ID" value="PSC05141.1"/>
    <property type="molecule type" value="Genomic_DNA"/>
</dbReference>
<comment type="function">
    <text evidence="9">Part of the ABC transporter complex (TC 3.A.1.6.1) involved in sulfate/thiosulfate import.</text>
</comment>
<dbReference type="PROSITE" id="PS50928">
    <property type="entry name" value="ABC_TM1"/>
    <property type="match status" value="1"/>
</dbReference>
<feature type="transmembrane region" description="Helical" evidence="9">
    <location>
        <begin position="141"/>
        <end position="161"/>
    </location>
</feature>
<evidence type="ECO:0000256" key="8">
    <source>
        <dbReference type="ARBA" id="ARBA00025323"/>
    </source>
</evidence>
<feature type="transmembrane region" description="Helical" evidence="9">
    <location>
        <begin position="190"/>
        <end position="210"/>
    </location>
</feature>
<feature type="domain" description="ABC transmembrane type-1" evidence="10">
    <location>
        <begin position="65"/>
        <end position="268"/>
    </location>
</feature>
<dbReference type="RefSeq" id="WP_106336618.1">
    <property type="nucleotide sequence ID" value="NZ_PVZS01000009.1"/>
</dbReference>
<dbReference type="InterPro" id="IPR000515">
    <property type="entry name" value="MetI-like"/>
</dbReference>
<evidence type="ECO:0000256" key="9">
    <source>
        <dbReference type="RuleBase" id="RU366001"/>
    </source>
</evidence>
<gene>
    <name evidence="11" type="primary">cysT</name>
    <name evidence="11" type="ORF">SLNSH_09985</name>
</gene>
<evidence type="ECO:0000256" key="7">
    <source>
        <dbReference type="ARBA" id="ARBA00023136"/>
    </source>
</evidence>
<evidence type="ECO:0000256" key="1">
    <source>
        <dbReference type="ARBA" id="ARBA00004651"/>
    </source>
</evidence>
<keyword evidence="5 9" id="KW-1133">Transmembrane helix</keyword>
<dbReference type="NCBIfam" id="TIGR00969">
    <property type="entry name" value="3a0106s02"/>
    <property type="match status" value="1"/>
</dbReference>
<dbReference type="AlphaFoldDB" id="A0A2T1HU13"/>
<evidence type="ECO:0000313" key="12">
    <source>
        <dbReference type="Proteomes" id="UP000239772"/>
    </source>
</evidence>
<evidence type="ECO:0000259" key="10">
    <source>
        <dbReference type="PROSITE" id="PS50928"/>
    </source>
</evidence>
<feature type="transmembrane region" description="Helical" evidence="9">
    <location>
        <begin position="63"/>
        <end position="89"/>
    </location>
</feature>
<dbReference type="NCBIfam" id="TIGR02139">
    <property type="entry name" value="permease_CysT"/>
    <property type="match status" value="1"/>
</dbReference>
<comment type="caution">
    <text evidence="11">The sequence shown here is derived from an EMBL/GenBank/DDBJ whole genome shotgun (WGS) entry which is preliminary data.</text>
</comment>
<sequence length="282" mass="29675">MQTAAAPRWRQPSILPGFGLALGVTLTALSLVVLIPLAGLVLKAASIGPAEFLAIARAERTVAALRLSFGASFLAALVNAGFGMLIAWVLVRYRFPGRRMVDAAVDLPFAMPTAVAGIALAAIYAPNGWIGAPLDTLGLKVAYTPLGVVVALVFIGLPFVVRTVQPVLEEIEPEVEEAAALLGADRRRTIFTVILPSVFPALATGFVMAFARAVGEYGSVIFIAGNVPMVSEIAPLLIVIRLEQFDYAGAAVVGVLMLAASFVMILLLNLLHGGLRRRLGHV</sequence>
<dbReference type="CDD" id="cd06261">
    <property type="entry name" value="TM_PBP2"/>
    <property type="match status" value="1"/>
</dbReference>
<keyword evidence="12" id="KW-1185">Reference proteome</keyword>
<dbReference type="PANTHER" id="PTHR30406:SF8">
    <property type="entry name" value="SULFATE TRANSPORT SYSTEM PERMEASE PROTEIN CYST"/>
    <property type="match status" value="1"/>
</dbReference>
<comment type="subcellular location">
    <subcellularLocation>
        <location evidence="1">Cell membrane</location>
        <topology evidence="1">Multi-pass membrane protein</topology>
    </subcellularLocation>
</comment>
<dbReference type="Proteomes" id="UP000239772">
    <property type="component" value="Unassembled WGS sequence"/>
</dbReference>
<dbReference type="InterPro" id="IPR005667">
    <property type="entry name" value="Sulph_transpt2"/>
</dbReference>
<evidence type="ECO:0000256" key="6">
    <source>
        <dbReference type="ARBA" id="ARBA00023032"/>
    </source>
</evidence>
<feature type="transmembrane region" description="Helical" evidence="9">
    <location>
        <begin position="217"/>
        <end position="241"/>
    </location>
</feature>
<comment type="similarity">
    <text evidence="9">Belongs to the binding-protein-dependent transport system permease family. CysTW subfamily.</text>
</comment>
<dbReference type="InterPro" id="IPR035906">
    <property type="entry name" value="MetI-like_sf"/>
</dbReference>
<keyword evidence="7 9" id="KW-0472">Membrane</keyword>
<evidence type="ECO:0000313" key="11">
    <source>
        <dbReference type="EMBL" id="PSC05141.1"/>
    </source>
</evidence>
<evidence type="ECO:0000256" key="5">
    <source>
        <dbReference type="ARBA" id="ARBA00022989"/>
    </source>
</evidence>
<dbReference type="FunFam" id="1.10.3720.10:FF:000004">
    <property type="entry name" value="Sulfate transport system permease protein CysT"/>
    <property type="match status" value="1"/>
</dbReference>
<name>A0A2T1HU13_9HYPH</name>
<dbReference type="OrthoDB" id="9804629at2"/>
<evidence type="ECO:0000256" key="2">
    <source>
        <dbReference type="ARBA" id="ARBA00011779"/>
    </source>
</evidence>
<feature type="transmembrane region" description="Helical" evidence="9">
    <location>
        <begin position="20"/>
        <end position="42"/>
    </location>
</feature>
<keyword evidence="6 9" id="KW-0764">Sulfate transport</keyword>
<dbReference type="GO" id="GO:0005886">
    <property type="term" value="C:plasma membrane"/>
    <property type="evidence" value="ECO:0007669"/>
    <property type="project" value="UniProtKB-SubCell"/>
</dbReference>
<keyword evidence="4 9" id="KW-0812">Transmembrane</keyword>
<dbReference type="GO" id="GO:0015419">
    <property type="term" value="F:ABC-type sulfate transporter activity"/>
    <property type="evidence" value="ECO:0007669"/>
    <property type="project" value="UniProtKB-UniRule"/>
</dbReference>
<organism evidence="11 12">
    <name type="scientific">Alsobacter soli</name>
    <dbReference type="NCBI Taxonomy" id="2109933"/>
    <lineage>
        <taxon>Bacteria</taxon>
        <taxon>Pseudomonadati</taxon>
        <taxon>Pseudomonadota</taxon>
        <taxon>Alphaproteobacteria</taxon>
        <taxon>Hyphomicrobiales</taxon>
        <taxon>Alsobacteraceae</taxon>
        <taxon>Alsobacter</taxon>
    </lineage>
</organism>
<dbReference type="InterPro" id="IPR011865">
    <property type="entry name" value="CysT_permease"/>
</dbReference>
<comment type="function">
    <text evidence="8">Part of the ABC transporter complex CysAWTP (TC 3.A.1.6.1) involved in sulfate/thiosulfate import. Probably responsible for the translocation of the substrate across the membrane.</text>
</comment>